<keyword evidence="3" id="KW-1185">Reference proteome</keyword>
<evidence type="ECO:0000313" key="2">
    <source>
        <dbReference type="EMBL" id="BDI33773.1"/>
    </source>
</evidence>
<evidence type="ECO:0000256" key="1">
    <source>
        <dbReference type="SAM" id="MobiDB-lite"/>
    </source>
</evidence>
<feature type="region of interest" description="Disordered" evidence="1">
    <location>
        <begin position="1"/>
        <end position="46"/>
    </location>
</feature>
<dbReference type="RefSeq" id="WP_165864393.1">
    <property type="nucleotide sequence ID" value="NZ_AP025739.1"/>
</dbReference>
<name>A0A402CZZ7_9BACT</name>
<proteinExistence type="predicted"/>
<gene>
    <name evidence="2" type="ORF">CCAX7_58240</name>
</gene>
<dbReference type="EMBL" id="AP025739">
    <property type="protein sequence ID" value="BDI33773.1"/>
    <property type="molecule type" value="Genomic_DNA"/>
</dbReference>
<reference evidence="2 3" key="1">
    <citation type="journal article" date="2019" name="Int. J. Syst. Evol. Microbiol.">
        <title>Capsulimonas corticalis gen. nov., sp. nov., an aerobic capsulated bacterium, of a novel bacterial order, Capsulimonadales ord. nov., of the class Armatimonadia of the phylum Armatimonadetes.</title>
        <authorList>
            <person name="Li J."/>
            <person name="Kudo C."/>
            <person name="Tonouchi A."/>
        </authorList>
    </citation>
    <scope>NUCLEOTIDE SEQUENCE [LARGE SCALE GENOMIC DNA]</scope>
    <source>
        <strain evidence="2 3">AX-7</strain>
    </source>
</reference>
<protein>
    <submittedName>
        <fullName evidence="2">Uncharacterized protein</fullName>
    </submittedName>
</protein>
<dbReference type="Proteomes" id="UP000287394">
    <property type="component" value="Chromosome"/>
</dbReference>
<dbReference type="KEGG" id="ccot:CCAX7_58240"/>
<feature type="compositionally biased region" description="Basic and acidic residues" evidence="1">
    <location>
        <begin position="32"/>
        <end position="46"/>
    </location>
</feature>
<sequence length="46" mass="5028">MPDQENTTEETTTTTVEQDGDSAPKSNTETTKSVDGKEVEHKTDSK</sequence>
<evidence type="ECO:0000313" key="3">
    <source>
        <dbReference type="Proteomes" id="UP000287394"/>
    </source>
</evidence>
<organism evidence="2 3">
    <name type="scientific">Capsulimonas corticalis</name>
    <dbReference type="NCBI Taxonomy" id="2219043"/>
    <lineage>
        <taxon>Bacteria</taxon>
        <taxon>Bacillati</taxon>
        <taxon>Armatimonadota</taxon>
        <taxon>Armatimonadia</taxon>
        <taxon>Capsulimonadales</taxon>
        <taxon>Capsulimonadaceae</taxon>
        <taxon>Capsulimonas</taxon>
    </lineage>
</organism>
<accession>A0A402CZZ7</accession>
<dbReference type="AlphaFoldDB" id="A0A402CZZ7"/>